<comment type="caution">
    <text evidence="1">The sequence shown here is derived from an EMBL/GenBank/DDBJ whole genome shotgun (WGS) entry which is preliminary data.</text>
</comment>
<reference evidence="1" key="2">
    <citation type="submission" date="2023-05" db="EMBL/GenBank/DDBJ databases">
        <authorList>
            <consortium name="Lawrence Berkeley National Laboratory"/>
            <person name="Steindorff A."/>
            <person name="Hensen N."/>
            <person name="Bonometti L."/>
            <person name="Westerberg I."/>
            <person name="Brannstrom I.O."/>
            <person name="Guillou S."/>
            <person name="Cros-Aarteil S."/>
            <person name="Calhoun S."/>
            <person name="Haridas S."/>
            <person name="Kuo A."/>
            <person name="Mondo S."/>
            <person name="Pangilinan J."/>
            <person name="Riley R."/>
            <person name="Labutti K."/>
            <person name="Andreopoulos B."/>
            <person name="Lipzen A."/>
            <person name="Chen C."/>
            <person name="Yanf M."/>
            <person name="Daum C."/>
            <person name="Ng V."/>
            <person name="Clum A."/>
            <person name="Ohm R."/>
            <person name="Martin F."/>
            <person name="Silar P."/>
            <person name="Natvig D."/>
            <person name="Lalanne C."/>
            <person name="Gautier V."/>
            <person name="Ament-Velasquez S.L."/>
            <person name="Kruys A."/>
            <person name="Hutchinson M.I."/>
            <person name="Powell A.J."/>
            <person name="Barry K."/>
            <person name="Miller A.N."/>
            <person name="Grigoriev I.V."/>
            <person name="Debuchy R."/>
            <person name="Gladieux P."/>
            <person name="Thoren M.H."/>
            <person name="Johannesson H."/>
        </authorList>
    </citation>
    <scope>NUCLEOTIDE SEQUENCE</scope>
    <source>
        <strain evidence="1">CBS 731.68</strain>
    </source>
</reference>
<keyword evidence="2" id="KW-1185">Reference proteome</keyword>
<name>A0AAN6U6G6_9PEZI</name>
<proteinExistence type="predicted"/>
<dbReference type="AlphaFoldDB" id="A0AAN6U6G6"/>
<protein>
    <submittedName>
        <fullName evidence="1">Uncharacterized protein</fullName>
    </submittedName>
</protein>
<evidence type="ECO:0000313" key="1">
    <source>
        <dbReference type="EMBL" id="KAK4127049.1"/>
    </source>
</evidence>
<sequence length="154" mass="17547">MTWLEIRQTLQNADPSSPFRYDVQMFFMHHIIKRIDESTASRPRSCLLYRPFLYLRRGLSRWLEIPPQLELNGVRSCKPATSPRVPRRLHTISKKPILSSSGEGKAQAARREENVVSRPGYSLALLCYLSGRTLGRPSRRVSCCHSQRPAAGLG</sequence>
<evidence type="ECO:0000313" key="2">
    <source>
        <dbReference type="Proteomes" id="UP001302602"/>
    </source>
</evidence>
<gene>
    <name evidence="1" type="ORF">N657DRAFT_188067</name>
</gene>
<organism evidence="1 2">
    <name type="scientific">Parathielavia appendiculata</name>
    <dbReference type="NCBI Taxonomy" id="2587402"/>
    <lineage>
        <taxon>Eukaryota</taxon>
        <taxon>Fungi</taxon>
        <taxon>Dikarya</taxon>
        <taxon>Ascomycota</taxon>
        <taxon>Pezizomycotina</taxon>
        <taxon>Sordariomycetes</taxon>
        <taxon>Sordariomycetidae</taxon>
        <taxon>Sordariales</taxon>
        <taxon>Chaetomiaceae</taxon>
        <taxon>Parathielavia</taxon>
    </lineage>
</organism>
<accession>A0AAN6U6G6</accession>
<dbReference type="EMBL" id="MU853224">
    <property type="protein sequence ID" value="KAK4127049.1"/>
    <property type="molecule type" value="Genomic_DNA"/>
</dbReference>
<dbReference type="GeneID" id="87822912"/>
<dbReference type="RefSeq" id="XP_062650820.1">
    <property type="nucleotide sequence ID" value="XM_062786146.1"/>
</dbReference>
<reference evidence="1" key="1">
    <citation type="journal article" date="2023" name="Mol. Phylogenet. Evol.">
        <title>Genome-scale phylogeny and comparative genomics of the fungal order Sordariales.</title>
        <authorList>
            <person name="Hensen N."/>
            <person name="Bonometti L."/>
            <person name="Westerberg I."/>
            <person name="Brannstrom I.O."/>
            <person name="Guillou S."/>
            <person name="Cros-Aarteil S."/>
            <person name="Calhoun S."/>
            <person name="Haridas S."/>
            <person name="Kuo A."/>
            <person name="Mondo S."/>
            <person name="Pangilinan J."/>
            <person name="Riley R."/>
            <person name="LaButti K."/>
            <person name="Andreopoulos B."/>
            <person name="Lipzen A."/>
            <person name="Chen C."/>
            <person name="Yan M."/>
            <person name="Daum C."/>
            <person name="Ng V."/>
            <person name="Clum A."/>
            <person name="Steindorff A."/>
            <person name="Ohm R.A."/>
            <person name="Martin F."/>
            <person name="Silar P."/>
            <person name="Natvig D.O."/>
            <person name="Lalanne C."/>
            <person name="Gautier V."/>
            <person name="Ament-Velasquez S.L."/>
            <person name="Kruys A."/>
            <person name="Hutchinson M.I."/>
            <person name="Powell A.J."/>
            <person name="Barry K."/>
            <person name="Miller A.N."/>
            <person name="Grigoriev I.V."/>
            <person name="Debuchy R."/>
            <person name="Gladieux P."/>
            <person name="Hiltunen Thoren M."/>
            <person name="Johannesson H."/>
        </authorList>
    </citation>
    <scope>NUCLEOTIDE SEQUENCE</scope>
    <source>
        <strain evidence="1">CBS 731.68</strain>
    </source>
</reference>
<dbReference type="Proteomes" id="UP001302602">
    <property type="component" value="Unassembled WGS sequence"/>
</dbReference>